<evidence type="ECO:0000313" key="10">
    <source>
        <dbReference type="Proteomes" id="UP001305746"/>
    </source>
</evidence>
<feature type="domain" description="Methyltransferase small" evidence="7">
    <location>
        <begin position="111"/>
        <end position="195"/>
    </location>
</feature>
<evidence type="ECO:0000259" key="8">
    <source>
        <dbReference type="Pfam" id="PF17827"/>
    </source>
</evidence>
<feature type="domain" description="Release factor glutamine methyltransferase N-terminal" evidence="8">
    <location>
        <begin position="12"/>
        <end position="78"/>
    </location>
</feature>
<dbReference type="PROSITE" id="PS00092">
    <property type="entry name" value="N6_MTASE"/>
    <property type="match status" value="1"/>
</dbReference>
<keyword evidence="3 5" id="KW-0949">S-adenosyl-L-methionine</keyword>
<feature type="binding site" evidence="5">
    <location>
        <begin position="187"/>
        <end position="190"/>
    </location>
    <ligand>
        <name>substrate</name>
    </ligand>
</feature>
<reference evidence="9 10" key="1">
    <citation type="submission" date="2023-12" db="EMBL/GenBank/DDBJ databases">
        <title>Marinobacter qingdaonensis sp. nov., isolated from the intertidal sediment of Qingdao, PR China.</title>
        <authorList>
            <person name="Li Y."/>
        </authorList>
    </citation>
    <scope>NUCLEOTIDE SEQUENCE [LARGE SCALE GENOMIC DNA]</scope>
    <source>
        <strain evidence="9 10">ASW11-75</strain>
    </source>
</reference>
<evidence type="ECO:0000256" key="3">
    <source>
        <dbReference type="ARBA" id="ARBA00022691"/>
    </source>
</evidence>
<dbReference type="Pfam" id="PF05175">
    <property type="entry name" value="MTS"/>
    <property type="match status" value="1"/>
</dbReference>
<comment type="similarity">
    <text evidence="5">Belongs to the protein N5-glutamine methyltransferase family. PrmC subfamily.</text>
</comment>
<dbReference type="PANTHER" id="PTHR18895">
    <property type="entry name" value="HEMK METHYLTRANSFERASE"/>
    <property type="match status" value="1"/>
</dbReference>
<accession>A0ABU5NUU8</accession>
<dbReference type="CDD" id="cd02440">
    <property type="entry name" value="AdoMet_MTases"/>
    <property type="match status" value="1"/>
</dbReference>
<keyword evidence="10" id="KW-1185">Reference proteome</keyword>
<dbReference type="PANTHER" id="PTHR18895:SF74">
    <property type="entry name" value="MTRF1L RELEASE FACTOR GLUTAMINE METHYLTRANSFERASE"/>
    <property type="match status" value="1"/>
</dbReference>
<evidence type="ECO:0000256" key="5">
    <source>
        <dbReference type="HAMAP-Rule" id="MF_02126"/>
    </source>
</evidence>
<evidence type="ECO:0000259" key="7">
    <source>
        <dbReference type="Pfam" id="PF05175"/>
    </source>
</evidence>
<proteinExistence type="inferred from homology"/>
<dbReference type="InterPro" id="IPR019874">
    <property type="entry name" value="RF_methyltr_PrmC"/>
</dbReference>
<comment type="caution">
    <text evidence="9">The sequence shown here is derived from an EMBL/GenBank/DDBJ whole genome shotgun (WGS) entry which is preliminary data.</text>
</comment>
<keyword evidence="2 5" id="KW-0808">Transferase</keyword>
<dbReference type="Pfam" id="PF17827">
    <property type="entry name" value="PrmC_N"/>
    <property type="match status" value="1"/>
</dbReference>
<feature type="compositionally biased region" description="Polar residues" evidence="6">
    <location>
        <begin position="285"/>
        <end position="294"/>
    </location>
</feature>
<keyword evidence="1 5" id="KW-0489">Methyltransferase</keyword>
<dbReference type="EC" id="2.1.1.297" evidence="5"/>
<dbReference type="NCBIfam" id="TIGR03534">
    <property type="entry name" value="RF_mod_PrmC"/>
    <property type="match status" value="1"/>
</dbReference>
<feature type="binding site" evidence="5">
    <location>
        <position position="145"/>
    </location>
    <ligand>
        <name>S-adenosyl-L-methionine</name>
        <dbReference type="ChEBI" id="CHEBI:59789"/>
    </ligand>
</feature>
<dbReference type="Proteomes" id="UP001305746">
    <property type="component" value="Unassembled WGS sequence"/>
</dbReference>
<evidence type="ECO:0000256" key="1">
    <source>
        <dbReference type="ARBA" id="ARBA00022603"/>
    </source>
</evidence>
<evidence type="ECO:0000256" key="4">
    <source>
        <dbReference type="ARBA" id="ARBA00048391"/>
    </source>
</evidence>
<dbReference type="GO" id="GO:0102559">
    <property type="term" value="F:peptide chain release factor N(5)-glutamine methyltransferase activity"/>
    <property type="evidence" value="ECO:0007669"/>
    <property type="project" value="UniProtKB-EC"/>
</dbReference>
<name>A0ABU5NUU8_9GAMM</name>
<feature type="binding site" evidence="5">
    <location>
        <position position="172"/>
    </location>
    <ligand>
        <name>S-adenosyl-L-methionine</name>
        <dbReference type="ChEBI" id="CHEBI:59789"/>
    </ligand>
</feature>
<feature type="binding site" evidence="5">
    <location>
        <begin position="122"/>
        <end position="126"/>
    </location>
    <ligand>
        <name>S-adenosyl-L-methionine</name>
        <dbReference type="ChEBI" id="CHEBI:59789"/>
    </ligand>
</feature>
<dbReference type="SUPFAM" id="SSF53335">
    <property type="entry name" value="S-adenosyl-L-methionine-dependent methyltransferases"/>
    <property type="match status" value="1"/>
</dbReference>
<evidence type="ECO:0000256" key="2">
    <source>
        <dbReference type="ARBA" id="ARBA00022679"/>
    </source>
</evidence>
<gene>
    <name evidence="5 9" type="primary">prmC</name>
    <name evidence="9" type="ORF">U5822_02340</name>
</gene>
<dbReference type="NCBIfam" id="TIGR00536">
    <property type="entry name" value="hemK_fam"/>
    <property type="match status" value="1"/>
</dbReference>
<dbReference type="HAMAP" id="MF_02126">
    <property type="entry name" value="RF_methyltr_PrmC"/>
    <property type="match status" value="1"/>
</dbReference>
<comment type="function">
    <text evidence="5">Methylates the class 1 translation termination release factors RF1/PrfA and RF2/PrfB on the glutamine residue of the universally conserved GGQ motif.</text>
</comment>
<dbReference type="GO" id="GO:0032259">
    <property type="term" value="P:methylation"/>
    <property type="evidence" value="ECO:0007669"/>
    <property type="project" value="UniProtKB-KW"/>
</dbReference>
<dbReference type="Gene3D" id="3.40.50.150">
    <property type="entry name" value="Vaccinia Virus protein VP39"/>
    <property type="match status" value="1"/>
</dbReference>
<evidence type="ECO:0000256" key="6">
    <source>
        <dbReference type="SAM" id="MobiDB-lite"/>
    </source>
</evidence>
<dbReference type="InterPro" id="IPR050320">
    <property type="entry name" value="N5-glutamine_MTase"/>
</dbReference>
<sequence>MTTNPADTCEHLLRQAAQRIAGDSPRLDAELLLSHVTGLSRTSFRAWPERVLAPDQIAGFETLVAKRTQGEPIAYLLGHQEFWSLPLAVSPSTLIPRSDTECLVETALALSLPREARVLDLGTGTGAIALALASEQPDWRVSACDCVDDAVALARRNARALGLPVEVAQSSWFSGLAPGKFDLIVSNPPYIASDDHHLGEGDVRFEPASALVSGRDGLDDIRLIVEQAPQWLAEGGWLLLEHGYDQAAAVASLLQARGFGAVVSRKDYGDRDRMTLGQWGGCPSPSGQNPGQKTGEQDAQ</sequence>
<dbReference type="InterPro" id="IPR002052">
    <property type="entry name" value="DNA_methylase_N6_adenine_CS"/>
</dbReference>
<protein>
    <recommendedName>
        <fullName evidence="5">Release factor glutamine methyltransferase</fullName>
        <shortName evidence="5">RF MTase</shortName>
        <ecNumber evidence="5">2.1.1.297</ecNumber>
    </recommendedName>
    <alternativeName>
        <fullName evidence="5">N5-glutamine methyltransferase PrmC</fullName>
    </alternativeName>
    <alternativeName>
        <fullName evidence="5">Protein-(glutamine-N5) MTase PrmC</fullName>
    </alternativeName>
    <alternativeName>
        <fullName evidence="5">Protein-glutamine N-methyltransferase PrmC</fullName>
    </alternativeName>
</protein>
<feature type="binding site" evidence="5">
    <location>
        <position position="187"/>
    </location>
    <ligand>
        <name>S-adenosyl-L-methionine</name>
        <dbReference type="ChEBI" id="CHEBI:59789"/>
    </ligand>
</feature>
<dbReference type="Gene3D" id="1.10.8.10">
    <property type="entry name" value="DNA helicase RuvA subunit, C-terminal domain"/>
    <property type="match status" value="1"/>
</dbReference>
<feature type="region of interest" description="Disordered" evidence="6">
    <location>
        <begin position="276"/>
        <end position="300"/>
    </location>
</feature>
<organism evidence="9 10">
    <name type="scientific">Marinobacter qingdaonensis</name>
    <dbReference type="NCBI Taxonomy" id="3108486"/>
    <lineage>
        <taxon>Bacteria</taxon>
        <taxon>Pseudomonadati</taxon>
        <taxon>Pseudomonadota</taxon>
        <taxon>Gammaproteobacteria</taxon>
        <taxon>Pseudomonadales</taxon>
        <taxon>Marinobacteraceae</taxon>
        <taxon>Marinobacter</taxon>
    </lineage>
</organism>
<comment type="catalytic activity">
    <reaction evidence="4 5">
        <text>L-glutaminyl-[peptide chain release factor] + S-adenosyl-L-methionine = N(5)-methyl-L-glutaminyl-[peptide chain release factor] + S-adenosyl-L-homocysteine + H(+)</text>
        <dbReference type="Rhea" id="RHEA:42896"/>
        <dbReference type="Rhea" id="RHEA-COMP:10271"/>
        <dbReference type="Rhea" id="RHEA-COMP:10272"/>
        <dbReference type="ChEBI" id="CHEBI:15378"/>
        <dbReference type="ChEBI" id="CHEBI:30011"/>
        <dbReference type="ChEBI" id="CHEBI:57856"/>
        <dbReference type="ChEBI" id="CHEBI:59789"/>
        <dbReference type="ChEBI" id="CHEBI:61891"/>
        <dbReference type="EC" id="2.1.1.297"/>
    </reaction>
</comment>
<dbReference type="RefSeq" id="WP_322854012.1">
    <property type="nucleotide sequence ID" value="NZ_JAYDCJ010000001.1"/>
</dbReference>
<dbReference type="InterPro" id="IPR040758">
    <property type="entry name" value="PrmC_N"/>
</dbReference>
<dbReference type="InterPro" id="IPR007848">
    <property type="entry name" value="Small_mtfrase_dom"/>
</dbReference>
<evidence type="ECO:0000313" key="9">
    <source>
        <dbReference type="EMBL" id="MEA1079492.1"/>
    </source>
</evidence>
<dbReference type="EMBL" id="JAYDCJ010000001">
    <property type="protein sequence ID" value="MEA1079492.1"/>
    <property type="molecule type" value="Genomic_DNA"/>
</dbReference>
<dbReference type="InterPro" id="IPR004556">
    <property type="entry name" value="HemK-like"/>
</dbReference>
<dbReference type="InterPro" id="IPR029063">
    <property type="entry name" value="SAM-dependent_MTases_sf"/>
</dbReference>